<dbReference type="Pfam" id="PF01170">
    <property type="entry name" value="UPF0020"/>
    <property type="match status" value="1"/>
</dbReference>
<dbReference type="PANTHER" id="PTHR47313">
    <property type="entry name" value="RIBOSOMAL RNA LARGE SUBUNIT METHYLTRANSFERASE K/L"/>
    <property type="match status" value="1"/>
</dbReference>
<dbReference type="Gene3D" id="3.30.2130.30">
    <property type="match status" value="1"/>
</dbReference>
<evidence type="ECO:0000256" key="2">
    <source>
        <dbReference type="ARBA" id="ARBA00022679"/>
    </source>
</evidence>
<evidence type="ECO:0000256" key="1">
    <source>
        <dbReference type="ARBA" id="ARBA00022603"/>
    </source>
</evidence>
<dbReference type="InterPro" id="IPR002052">
    <property type="entry name" value="DNA_methylase_N6_adenine_CS"/>
</dbReference>
<keyword evidence="6" id="KW-1185">Reference proteome</keyword>
<dbReference type="GO" id="GO:0032259">
    <property type="term" value="P:methylation"/>
    <property type="evidence" value="ECO:0007669"/>
    <property type="project" value="UniProtKB-KW"/>
</dbReference>
<dbReference type="CDD" id="cd11715">
    <property type="entry name" value="THUMP_AdoMetMT"/>
    <property type="match status" value="1"/>
</dbReference>
<dbReference type="RefSeq" id="WP_148606210.1">
    <property type="nucleotide sequence ID" value="NZ_RXYB01000033.1"/>
</dbReference>
<dbReference type="Pfam" id="PF22020">
    <property type="entry name" value="RlmL_1st"/>
    <property type="match status" value="1"/>
</dbReference>
<dbReference type="InterPro" id="IPR004114">
    <property type="entry name" value="THUMP_dom"/>
</dbReference>
<sequence length="401" mass="46183">MSKKINLIATVAFGIESVVKDEIKKLGYEVTEVENGKIRYSGPLEAIPRSNLWLRCADRVLLEVGRFKAVTFDELFEKTKALPWEDWIPVDGEFPAAKISSVKSTLYSKSDGQRIVKKAVVERLKSKYHVDWFEENRGKYPIHIQILKDEVTLSIDTSGSGLNKRGYREYGNEAPLKETISAALVYLSHWRPDRYFLDPLCGSGTIVIEAAMIGKNMAPGLKRDFVSENWDFMPQEMWEQARQEATEAINDKEFLLLGSDVDPDALKQARTNAELAGVADYIAFQKLPVQSVITKKKYGVIITNPPYGERIGEEKEVQRLYRDMGKVFRSLEDWSYFIISGYERFEKYFGEKSTKNRKLYNGDIKTYYYQYYGPLPPRKRRPVNEVESLNQVNEESEKIVK</sequence>
<comment type="caution">
    <text evidence="5">The sequence shown here is derived from an EMBL/GenBank/DDBJ whole genome shotgun (WGS) entry which is preliminary data.</text>
</comment>
<keyword evidence="1 5" id="KW-0489">Methyltransferase</keyword>
<dbReference type="SUPFAM" id="SSF53335">
    <property type="entry name" value="S-adenosyl-L-methionine-dependent methyltransferases"/>
    <property type="match status" value="1"/>
</dbReference>
<dbReference type="InterPro" id="IPR000241">
    <property type="entry name" value="RlmKL-like_Mtase"/>
</dbReference>
<accession>A0ABR6WQ95</accession>
<dbReference type="SMART" id="SM00981">
    <property type="entry name" value="THUMP"/>
    <property type="match status" value="1"/>
</dbReference>
<feature type="domain" description="THUMP" evidence="4">
    <location>
        <begin position="46"/>
        <end position="157"/>
    </location>
</feature>
<dbReference type="InterPro" id="IPR029063">
    <property type="entry name" value="SAM-dependent_MTases_sf"/>
</dbReference>
<dbReference type="InterPro" id="IPR053943">
    <property type="entry name" value="RlmKL-like_Mtase_CS"/>
</dbReference>
<dbReference type="EMBL" id="WJBB01000031">
    <property type="protein sequence ID" value="MBC3798493.1"/>
    <property type="molecule type" value="Genomic_DNA"/>
</dbReference>
<reference evidence="5 6" key="1">
    <citation type="journal article" date="2020" name="mSystems">
        <title>Defining Genomic and Predicted Metabolic Features of the Acetobacterium Genus.</title>
        <authorList>
            <person name="Ross D.E."/>
            <person name="Marshall C.W."/>
            <person name="Gulliver D."/>
            <person name="May H.D."/>
            <person name="Norman R.S."/>
        </authorList>
    </citation>
    <scope>NUCLEOTIDE SEQUENCE [LARGE SCALE GENOMIC DNA]</scope>
    <source>
        <strain evidence="5 6">DSM 9173</strain>
    </source>
</reference>
<organism evidence="5 6">
    <name type="scientific">Acetobacterium tundrae</name>
    <dbReference type="NCBI Taxonomy" id="132932"/>
    <lineage>
        <taxon>Bacteria</taxon>
        <taxon>Bacillati</taxon>
        <taxon>Bacillota</taxon>
        <taxon>Clostridia</taxon>
        <taxon>Eubacteriales</taxon>
        <taxon>Eubacteriaceae</taxon>
        <taxon>Acetobacterium</taxon>
    </lineage>
</organism>
<dbReference type="PROSITE" id="PS01261">
    <property type="entry name" value="UPF0020"/>
    <property type="match status" value="1"/>
</dbReference>
<dbReference type="Pfam" id="PF02926">
    <property type="entry name" value="THUMP"/>
    <property type="match status" value="1"/>
</dbReference>
<evidence type="ECO:0000259" key="4">
    <source>
        <dbReference type="PROSITE" id="PS51165"/>
    </source>
</evidence>
<proteinExistence type="predicted"/>
<dbReference type="Gene3D" id="3.40.50.150">
    <property type="entry name" value="Vaccinia Virus protein VP39"/>
    <property type="match status" value="1"/>
</dbReference>
<keyword evidence="2" id="KW-0808">Transferase</keyword>
<dbReference type="Proteomes" id="UP000653358">
    <property type="component" value="Unassembled WGS sequence"/>
</dbReference>
<dbReference type="PROSITE" id="PS00092">
    <property type="entry name" value="N6_MTASE"/>
    <property type="match status" value="1"/>
</dbReference>
<keyword evidence="3" id="KW-0694">RNA-binding</keyword>
<dbReference type="InterPro" id="IPR054170">
    <property type="entry name" value="RlmL_1st"/>
</dbReference>
<evidence type="ECO:0000313" key="6">
    <source>
        <dbReference type="Proteomes" id="UP000653358"/>
    </source>
</evidence>
<evidence type="ECO:0000256" key="3">
    <source>
        <dbReference type="PROSITE-ProRule" id="PRU00529"/>
    </source>
</evidence>
<evidence type="ECO:0000313" key="5">
    <source>
        <dbReference type="EMBL" id="MBC3798493.1"/>
    </source>
</evidence>
<dbReference type="PRINTS" id="PR00507">
    <property type="entry name" value="N12N6MTFRASE"/>
</dbReference>
<name>A0ABR6WQ95_9FIRM</name>
<gene>
    <name evidence="5" type="ORF">GH807_15790</name>
</gene>
<dbReference type="PROSITE" id="PS51165">
    <property type="entry name" value="THUMP"/>
    <property type="match status" value="1"/>
</dbReference>
<dbReference type="PANTHER" id="PTHR47313:SF1">
    <property type="entry name" value="RIBOSOMAL RNA LARGE SUBUNIT METHYLTRANSFERASE K_L"/>
    <property type="match status" value="1"/>
</dbReference>
<protein>
    <submittedName>
        <fullName evidence="5">Class I SAM-dependent RNA methyltransferase</fullName>
    </submittedName>
</protein>
<dbReference type="GO" id="GO:0008168">
    <property type="term" value="F:methyltransferase activity"/>
    <property type="evidence" value="ECO:0007669"/>
    <property type="project" value="UniProtKB-KW"/>
</dbReference>